<dbReference type="OrthoDB" id="1367647at2"/>
<dbReference type="Proteomes" id="UP000184232">
    <property type="component" value="Unassembled WGS sequence"/>
</dbReference>
<feature type="transmembrane region" description="Helical" evidence="1">
    <location>
        <begin position="12"/>
        <end position="34"/>
    </location>
</feature>
<evidence type="ECO:0000313" key="3">
    <source>
        <dbReference type="Proteomes" id="UP000184232"/>
    </source>
</evidence>
<evidence type="ECO:0008006" key="4">
    <source>
        <dbReference type="Google" id="ProtNLM"/>
    </source>
</evidence>
<protein>
    <recommendedName>
        <fullName evidence="4">Prepilin-type N-terminal cleavage/methylation domain-containing protein</fullName>
    </recommendedName>
</protein>
<reference evidence="2 3" key="1">
    <citation type="submission" date="2016-11" db="EMBL/GenBank/DDBJ databases">
        <authorList>
            <person name="Jaros S."/>
            <person name="Januszkiewicz K."/>
            <person name="Wedrychowicz H."/>
        </authorList>
    </citation>
    <scope>NUCLEOTIDE SEQUENCE [LARGE SCALE GENOMIC DNA]</scope>
    <source>
        <strain evidence="2 3">DSM 22807</strain>
    </source>
</reference>
<evidence type="ECO:0000256" key="1">
    <source>
        <dbReference type="SAM" id="Phobius"/>
    </source>
</evidence>
<accession>A0A1M6BBU7</accession>
<proteinExistence type="predicted"/>
<keyword evidence="1" id="KW-1133">Transmembrane helix</keyword>
<sequence>MALLKKYYKANSLIESVIALTIISICLFIAILVYSHVFSPKTSTQHYNKQNVLNQQFYELQLNEENVNPETISVEENWLNTNLREISVQVKDSVDSDLKATFYLYSNE</sequence>
<dbReference type="EMBL" id="FQZH01000001">
    <property type="protein sequence ID" value="SHI46048.1"/>
    <property type="molecule type" value="Genomic_DNA"/>
</dbReference>
<keyword evidence="1" id="KW-0812">Transmembrane</keyword>
<keyword evidence="1" id="KW-0472">Membrane</keyword>
<gene>
    <name evidence="2" type="ORF">SAMN05444337_0053</name>
</gene>
<evidence type="ECO:0000313" key="2">
    <source>
        <dbReference type="EMBL" id="SHI46048.1"/>
    </source>
</evidence>
<organism evidence="2 3">
    <name type="scientific">Flavobacterium haoranii</name>
    <dbReference type="NCBI Taxonomy" id="683124"/>
    <lineage>
        <taxon>Bacteria</taxon>
        <taxon>Pseudomonadati</taxon>
        <taxon>Bacteroidota</taxon>
        <taxon>Flavobacteriia</taxon>
        <taxon>Flavobacteriales</taxon>
        <taxon>Flavobacteriaceae</taxon>
        <taxon>Flavobacterium</taxon>
    </lineage>
</organism>
<dbReference type="STRING" id="683124.SAMN05444337_0053"/>
<dbReference type="RefSeq" id="WP_072780305.1">
    <property type="nucleotide sequence ID" value="NZ_CP045292.1"/>
</dbReference>
<dbReference type="AlphaFoldDB" id="A0A1M6BBU7"/>
<name>A0A1M6BBU7_9FLAO</name>
<keyword evidence="3" id="KW-1185">Reference proteome</keyword>